<dbReference type="Pfam" id="PF13193">
    <property type="entry name" value="AMP-binding_C"/>
    <property type="match status" value="1"/>
</dbReference>
<dbReference type="InterPro" id="IPR025110">
    <property type="entry name" value="AMP-bd_C"/>
</dbReference>
<reference evidence="3 4" key="1">
    <citation type="submission" date="2019-05" db="EMBL/GenBank/DDBJ databases">
        <title>Pseudorhodobacter turbinis sp. nov., isolated from the gut of the Korean turban shell.</title>
        <authorList>
            <person name="Jeong Y.-S."/>
            <person name="Kang W.-R."/>
            <person name="Bae J.-W."/>
        </authorList>
    </citation>
    <scope>NUCLEOTIDE SEQUENCE [LARGE SCALE GENOMIC DNA]</scope>
    <source>
        <strain evidence="3 4">S12M18</strain>
        <plasmid evidence="3 4">unnamed1</plasmid>
    </source>
</reference>
<dbReference type="SUPFAM" id="SSF56801">
    <property type="entry name" value="Acetyl-CoA synthetase-like"/>
    <property type="match status" value="1"/>
</dbReference>
<dbReference type="InterPro" id="IPR000873">
    <property type="entry name" value="AMP-dep_synth/lig_dom"/>
</dbReference>
<feature type="transmembrane region" description="Helical" evidence="1">
    <location>
        <begin position="854"/>
        <end position="871"/>
    </location>
</feature>
<dbReference type="PROSITE" id="PS50075">
    <property type="entry name" value="CARRIER"/>
    <property type="match status" value="1"/>
</dbReference>
<evidence type="ECO:0000256" key="1">
    <source>
        <dbReference type="SAM" id="Phobius"/>
    </source>
</evidence>
<dbReference type="GO" id="GO:0044550">
    <property type="term" value="P:secondary metabolite biosynthetic process"/>
    <property type="evidence" value="ECO:0007669"/>
    <property type="project" value="TreeGrafter"/>
</dbReference>
<feature type="transmembrane region" description="Helical" evidence="1">
    <location>
        <begin position="691"/>
        <end position="716"/>
    </location>
</feature>
<geneLocation type="plasmid" evidence="3 4">
    <name>unnamed1</name>
</geneLocation>
<proteinExistence type="predicted"/>
<dbReference type="EMBL" id="CP039965">
    <property type="protein sequence ID" value="QCO57770.1"/>
    <property type="molecule type" value="Genomic_DNA"/>
</dbReference>
<dbReference type="GO" id="GO:0005737">
    <property type="term" value="C:cytoplasm"/>
    <property type="evidence" value="ECO:0007669"/>
    <property type="project" value="TreeGrafter"/>
</dbReference>
<feature type="transmembrane region" description="Helical" evidence="1">
    <location>
        <begin position="878"/>
        <end position="896"/>
    </location>
</feature>
<dbReference type="InterPro" id="IPR036736">
    <property type="entry name" value="ACP-like_sf"/>
</dbReference>
<dbReference type="Proteomes" id="UP000298631">
    <property type="component" value="Plasmid unnamed1"/>
</dbReference>
<sequence length="944" mass="103120">MALFTQALSRAAEAPELALEALFDPVAPIIIPQPHATSTERLFDGFLRQARQTPTRVALLGEGWQMTYSEVEAASAQLARRLVASGLGEGARIGILAERGPQLVWTEIAVLRIGATMVPLDSSYPEDRLRKLTEIAQIDALVTPNVAPRPDWLTADFKVIAAVDAKAAVLTSDDVSDSLIEAGDPERAAYILFTSGSTGTPKGVATAHAPALHFLNWQRKTFNIGPEDRFTNLNGVAHDMMIRDIFQPLSTGGELAIPKQEDIYRPGRLIEWVIGMQPTAMHLTPAMGNLLTLAAKPGQVLPMRLIFSGGDQLLPSLTRKLAVLVPDAQVVNFYGATETPQAATYHVVDRDTDLKSHPIGRGIDGVSVRVVDAAHQPVAPGVSGEIAIISPYPSLGYVQNGEIIPHAQTGLYFTGDSGFELPNGEVMFTGRQDDQISIRGYRIELGEIVHALTRVHGVQDAKVLLDDRDGNQALVAFVVMRPHATQDANHLYKELSRVLPHYMVPKDIVLMEAFPLLPNGKLDRKGLLAWPRPSISQVEGRTAETATEQELCDIWGRLLGVEKVSPDHSFVELRGDSLNFVEVCLATEAIIGDLPHEWEELSISKIAAMKSGTETRSLIKWIETPLFVRAVAIVLVVTLHLKTFSLGGGSTSALFMVSGFLIARLQLQTAFTTRSVAPFWQLISKVMIPSLLYVLAIAGVEVVLGKPTALEAIFFFEDFVDMQDRTRMITEGHMIPLWYISCFFHMLLMLMGALVISRRVVGESLTPRRFVLAMVILGLGLRFITPALFLDDYPMASIHSMSAVAHMPTTHFGIFVLGMGIGLAQTTRERLLYTLLTGVYAFGSYAVLDSLTPYLIGIVGIMMIYITRLPIPRHLHRGLFMLSGASLFIYLTHQQFAKIGVALHLPHGSMALVVMAVGGGILVWMAWLKLVSMLNGSAIGKLSG</sequence>
<name>A0A4P8EKL9_9RHOB</name>
<accession>A0A4P8EKL9</accession>
<dbReference type="InterPro" id="IPR009081">
    <property type="entry name" value="PP-bd_ACP"/>
</dbReference>
<dbReference type="InterPro" id="IPR045851">
    <property type="entry name" value="AMP-bd_C_sf"/>
</dbReference>
<dbReference type="Gene3D" id="3.40.50.12780">
    <property type="entry name" value="N-terminal domain of ligase-like"/>
    <property type="match status" value="1"/>
</dbReference>
<dbReference type="AlphaFoldDB" id="A0A4P8EKL9"/>
<evidence type="ECO:0000259" key="2">
    <source>
        <dbReference type="PROSITE" id="PS50075"/>
    </source>
</evidence>
<dbReference type="Gene3D" id="3.30.300.30">
    <property type="match status" value="1"/>
</dbReference>
<feature type="transmembrane region" description="Helical" evidence="1">
    <location>
        <begin position="736"/>
        <end position="757"/>
    </location>
</feature>
<feature type="domain" description="Carrier" evidence="2">
    <location>
        <begin position="542"/>
        <end position="617"/>
    </location>
</feature>
<dbReference type="KEGG" id="pseb:EOK75_18980"/>
<dbReference type="RefSeq" id="WP_137195578.1">
    <property type="nucleotide sequence ID" value="NZ_CP039965.1"/>
</dbReference>
<dbReference type="Pfam" id="PF00550">
    <property type="entry name" value="PP-binding"/>
    <property type="match status" value="1"/>
</dbReference>
<protein>
    <recommendedName>
        <fullName evidence="2">Carrier domain-containing protein</fullName>
    </recommendedName>
</protein>
<dbReference type="GO" id="GO:0043041">
    <property type="term" value="P:amino acid activation for nonribosomal peptide biosynthetic process"/>
    <property type="evidence" value="ECO:0007669"/>
    <property type="project" value="TreeGrafter"/>
</dbReference>
<evidence type="ECO:0000313" key="3">
    <source>
        <dbReference type="EMBL" id="QCO57770.1"/>
    </source>
</evidence>
<dbReference type="PANTHER" id="PTHR45527:SF1">
    <property type="entry name" value="FATTY ACID SYNTHASE"/>
    <property type="match status" value="1"/>
</dbReference>
<gene>
    <name evidence="3" type="ORF">EOK75_18980</name>
</gene>
<dbReference type="SUPFAM" id="SSF47336">
    <property type="entry name" value="ACP-like"/>
    <property type="match status" value="1"/>
</dbReference>
<dbReference type="OrthoDB" id="9803968at2"/>
<dbReference type="Pfam" id="PF00501">
    <property type="entry name" value="AMP-binding"/>
    <property type="match status" value="1"/>
</dbReference>
<dbReference type="InterPro" id="IPR020845">
    <property type="entry name" value="AMP-binding_CS"/>
</dbReference>
<dbReference type="PROSITE" id="PS00455">
    <property type="entry name" value="AMP_BINDING"/>
    <property type="match status" value="1"/>
</dbReference>
<dbReference type="GO" id="GO:0031177">
    <property type="term" value="F:phosphopantetheine binding"/>
    <property type="evidence" value="ECO:0007669"/>
    <property type="project" value="TreeGrafter"/>
</dbReference>
<feature type="transmembrane region" description="Helical" evidence="1">
    <location>
        <begin position="801"/>
        <end position="824"/>
    </location>
</feature>
<feature type="transmembrane region" description="Helical" evidence="1">
    <location>
        <begin position="831"/>
        <end position="848"/>
    </location>
</feature>
<dbReference type="CDD" id="cd05930">
    <property type="entry name" value="A_NRPS"/>
    <property type="match status" value="1"/>
</dbReference>
<dbReference type="Gene3D" id="1.10.1200.10">
    <property type="entry name" value="ACP-like"/>
    <property type="match status" value="1"/>
</dbReference>
<keyword evidence="1" id="KW-1133">Transmembrane helix</keyword>
<keyword evidence="3" id="KW-0614">Plasmid</keyword>
<keyword evidence="4" id="KW-1185">Reference proteome</keyword>
<dbReference type="InterPro" id="IPR042099">
    <property type="entry name" value="ANL_N_sf"/>
</dbReference>
<feature type="transmembrane region" description="Helical" evidence="1">
    <location>
        <begin position="769"/>
        <end position="789"/>
    </location>
</feature>
<keyword evidence="1" id="KW-0812">Transmembrane</keyword>
<feature type="transmembrane region" description="Helical" evidence="1">
    <location>
        <begin position="653"/>
        <end position="671"/>
    </location>
</feature>
<organism evidence="3 4">
    <name type="scientific">Pseudorhodobacter turbinis</name>
    <dbReference type="NCBI Taxonomy" id="2500533"/>
    <lineage>
        <taxon>Bacteria</taxon>
        <taxon>Pseudomonadati</taxon>
        <taxon>Pseudomonadota</taxon>
        <taxon>Alphaproteobacteria</taxon>
        <taxon>Rhodobacterales</taxon>
        <taxon>Paracoccaceae</taxon>
        <taxon>Pseudorhodobacter</taxon>
    </lineage>
</organism>
<dbReference type="PANTHER" id="PTHR45527">
    <property type="entry name" value="NONRIBOSOMAL PEPTIDE SYNTHETASE"/>
    <property type="match status" value="1"/>
</dbReference>
<keyword evidence="1" id="KW-0472">Membrane</keyword>
<evidence type="ECO:0000313" key="4">
    <source>
        <dbReference type="Proteomes" id="UP000298631"/>
    </source>
</evidence>
<feature type="transmembrane region" description="Helical" evidence="1">
    <location>
        <begin position="908"/>
        <end position="928"/>
    </location>
</feature>